<evidence type="ECO:0000259" key="14">
    <source>
        <dbReference type="Pfam" id="PF02875"/>
    </source>
</evidence>
<comment type="function">
    <text evidence="11">Catalyzes the addition of an amino acid to the nucleotide precursor UDP-N-acetylmuramoyl-L-alanyl-D-glutamate (UMAG) in the biosynthesis of bacterial cell-wall peptidoglycan.</text>
</comment>
<comment type="pathway">
    <text evidence="11 12">Cell wall biogenesis; peptidoglycan biosynthesis.</text>
</comment>
<evidence type="ECO:0000256" key="1">
    <source>
        <dbReference type="ARBA" id="ARBA00005898"/>
    </source>
</evidence>
<dbReference type="SUPFAM" id="SSF53244">
    <property type="entry name" value="MurD-like peptide ligases, peptide-binding domain"/>
    <property type="match status" value="1"/>
</dbReference>
<keyword evidence="4 11" id="KW-0132">Cell division</keyword>
<dbReference type="InterPro" id="IPR005761">
    <property type="entry name" value="UDP-N-AcMur-Glu-dNH2Pim_ligase"/>
</dbReference>
<evidence type="ECO:0000256" key="9">
    <source>
        <dbReference type="ARBA" id="ARBA00023306"/>
    </source>
</evidence>
<dbReference type="InterPro" id="IPR036615">
    <property type="entry name" value="Mur_ligase_C_dom_sf"/>
</dbReference>
<dbReference type="Gene3D" id="3.40.1390.10">
    <property type="entry name" value="MurE/MurF, N-terminal domain"/>
    <property type="match status" value="1"/>
</dbReference>
<dbReference type="GO" id="GO:0008360">
    <property type="term" value="P:regulation of cell shape"/>
    <property type="evidence" value="ECO:0007669"/>
    <property type="project" value="UniProtKB-KW"/>
</dbReference>
<evidence type="ECO:0000259" key="15">
    <source>
        <dbReference type="Pfam" id="PF08245"/>
    </source>
</evidence>
<dbReference type="AlphaFoldDB" id="A0A2S8GJ05"/>
<keyword evidence="6 11" id="KW-0067">ATP-binding</keyword>
<evidence type="ECO:0000256" key="6">
    <source>
        <dbReference type="ARBA" id="ARBA00022840"/>
    </source>
</evidence>
<feature type="binding site" evidence="11">
    <location>
        <position position="184"/>
    </location>
    <ligand>
        <name>UDP-N-acetyl-alpha-D-muramoyl-L-alanyl-D-glutamate</name>
        <dbReference type="ChEBI" id="CHEBI:83900"/>
    </ligand>
</feature>
<sequence length="509" mass="54489">MTLSTQPTSAVSLRRLLPDAKILGAEDIVVRSCAANSKLCLPDDLFVAMVGAHQDGHDFVDEAIANGASAILSERALPTTRPVCIVENSQSAYAKICQALAGDPSKRMRVIGVTGTNGKTTVCRLIQSIMETAGATVGMSSSLGYDNGYDRQPWDCDTPNAAVLADLLSRMEYNGCTHAVVEASSEALSRDRLDGIELDAVAITNLRQDHLDYHGSVSNYHRAKKKILGRLRETGFAVVNADDPGCAKLLSHIETPALSVALHGAGEITASVVERHKSEQTFLLSAGDETVPVCTRMIGDHHVYNCLVAAAVGLVYGVDLKTVVRGLERVDSIPGRMQRIECGQPFGVFVDQAHTPDALAMALKSLRRVTHGRVICVFGADAAGDCSKRPLLGRVAERGADLSLITTAEPGVQSPLEVIHDVLDGYERPARAHVMPDRAAAIEWALSEAQTGDTVLIAGRGAPNLQTLREEELPLDDVQIAQAWLYQDAPIAEEDPIDDGPVLLKFPRG</sequence>
<gene>
    <name evidence="11" type="primary">murE</name>
    <name evidence="16" type="ORF">C5Y93_20480</name>
</gene>
<dbReference type="InterPro" id="IPR036565">
    <property type="entry name" value="Mur-like_cat_sf"/>
</dbReference>
<dbReference type="Pfam" id="PF01225">
    <property type="entry name" value="Mur_ligase"/>
    <property type="match status" value="1"/>
</dbReference>
<feature type="modified residue" description="N6-carboxylysine" evidence="11">
    <location>
        <position position="224"/>
    </location>
</feature>
<keyword evidence="3 11" id="KW-0436">Ligase</keyword>
<evidence type="ECO:0000313" key="16">
    <source>
        <dbReference type="EMBL" id="PQO44340.1"/>
    </source>
</evidence>
<keyword evidence="9 11" id="KW-0131">Cell cycle</keyword>
<comment type="caution">
    <text evidence="11">Lacks conserved residue(s) required for the propagation of feature annotation.</text>
</comment>
<feature type="domain" description="Mur ligase C-terminal" evidence="14">
    <location>
        <begin position="335"/>
        <end position="461"/>
    </location>
</feature>
<feature type="binding site" evidence="11">
    <location>
        <position position="37"/>
    </location>
    <ligand>
        <name>UDP-N-acetyl-alpha-D-muramoyl-L-alanyl-D-glutamate</name>
        <dbReference type="ChEBI" id="CHEBI:83900"/>
    </ligand>
</feature>
<evidence type="ECO:0000256" key="5">
    <source>
        <dbReference type="ARBA" id="ARBA00022741"/>
    </source>
</evidence>
<evidence type="ECO:0000256" key="4">
    <source>
        <dbReference type="ARBA" id="ARBA00022618"/>
    </source>
</evidence>
<dbReference type="Gene3D" id="3.90.190.20">
    <property type="entry name" value="Mur ligase, C-terminal domain"/>
    <property type="match status" value="1"/>
</dbReference>
<dbReference type="EC" id="6.3.2.-" evidence="11"/>
<organism evidence="16 17">
    <name type="scientific">Blastopirellula marina</name>
    <dbReference type="NCBI Taxonomy" id="124"/>
    <lineage>
        <taxon>Bacteria</taxon>
        <taxon>Pseudomonadati</taxon>
        <taxon>Planctomycetota</taxon>
        <taxon>Planctomycetia</taxon>
        <taxon>Pirellulales</taxon>
        <taxon>Pirellulaceae</taxon>
        <taxon>Blastopirellula</taxon>
    </lineage>
</organism>
<dbReference type="GO" id="GO:0071555">
    <property type="term" value="P:cell wall organization"/>
    <property type="evidence" value="ECO:0007669"/>
    <property type="project" value="UniProtKB-KW"/>
</dbReference>
<comment type="cofactor">
    <cofactor evidence="11">
        <name>Mg(2+)</name>
        <dbReference type="ChEBI" id="CHEBI:18420"/>
    </cofactor>
</comment>
<name>A0A2S8GJ05_9BACT</name>
<dbReference type="RefSeq" id="WP_105337309.1">
    <property type="nucleotide sequence ID" value="NZ_PUHZ01000020.1"/>
</dbReference>
<evidence type="ECO:0000256" key="8">
    <source>
        <dbReference type="ARBA" id="ARBA00022984"/>
    </source>
</evidence>
<dbReference type="SUPFAM" id="SSF63418">
    <property type="entry name" value="MurE/MurF N-terminal domain"/>
    <property type="match status" value="1"/>
</dbReference>
<dbReference type="InterPro" id="IPR035911">
    <property type="entry name" value="MurE/MurF_N"/>
</dbReference>
<dbReference type="InterPro" id="IPR000713">
    <property type="entry name" value="Mur_ligase_N"/>
</dbReference>
<feature type="domain" description="Mur ligase N-terminal catalytic" evidence="13">
    <location>
        <begin position="35"/>
        <end position="85"/>
    </location>
</feature>
<dbReference type="OrthoDB" id="9800958at2"/>
<comment type="similarity">
    <text evidence="1 11">Belongs to the MurCDEF family. MurE subfamily.</text>
</comment>
<dbReference type="GO" id="GO:0009252">
    <property type="term" value="P:peptidoglycan biosynthetic process"/>
    <property type="evidence" value="ECO:0007669"/>
    <property type="project" value="UniProtKB-UniRule"/>
</dbReference>
<evidence type="ECO:0000313" key="17">
    <source>
        <dbReference type="Proteomes" id="UP000237819"/>
    </source>
</evidence>
<dbReference type="Gene3D" id="3.40.1190.10">
    <property type="entry name" value="Mur-like, catalytic domain"/>
    <property type="match status" value="1"/>
</dbReference>
<comment type="PTM">
    <text evidence="11">Carboxylation is probably crucial for Mg(2+) binding and, consequently, for the gamma-phosphate positioning of ATP.</text>
</comment>
<evidence type="ECO:0000256" key="2">
    <source>
        <dbReference type="ARBA" id="ARBA00022490"/>
    </source>
</evidence>
<evidence type="ECO:0000256" key="11">
    <source>
        <dbReference type="HAMAP-Rule" id="MF_00208"/>
    </source>
</evidence>
<keyword evidence="5 11" id="KW-0547">Nucleotide-binding</keyword>
<reference evidence="16 17" key="1">
    <citation type="submission" date="2018-02" db="EMBL/GenBank/DDBJ databases">
        <title>Comparative genomes isolates from brazilian mangrove.</title>
        <authorList>
            <person name="Araujo J.E."/>
            <person name="Taketani R.G."/>
            <person name="Silva M.C.P."/>
            <person name="Loureco M.V."/>
            <person name="Andreote F.D."/>
        </authorList>
    </citation>
    <scope>NUCLEOTIDE SEQUENCE [LARGE SCALE GENOMIC DNA]</scope>
    <source>
        <strain evidence="16 17">Nap-Phe MGV</strain>
    </source>
</reference>
<dbReference type="HAMAP" id="MF_00208">
    <property type="entry name" value="MurE"/>
    <property type="match status" value="1"/>
</dbReference>
<proteinExistence type="inferred from homology"/>
<evidence type="ECO:0000259" key="13">
    <source>
        <dbReference type="Pfam" id="PF01225"/>
    </source>
</evidence>
<evidence type="ECO:0000256" key="10">
    <source>
        <dbReference type="ARBA" id="ARBA00023316"/>
    </source>
</evidence>
<feature type="binding site" evidence="11">
    <location>
        <position position="192"/>
    </location>
    <ligand>
        <name>UDP-N-acetyl-alpha-D-muramoyl-L-alanyl-D-glutamate</name>
        <dbReference type="ChEBI" id="CHEBI:83900"/>
    </ligand>
</feature>
<dbReference type="SUPFAM" id="SSF53623">
    <property type="entry name" value="MurD-like peptide ligases, catalytic domain"/>
    <property type="match status" value="1"/>
</dbReference>
<dbReference type="InterPro" id="IPR013221">
    <property type="entry name" value="Mur_ligase_cen"/>
</dbReference>
<dbReference type="Proteomes" id="UP000237819">
    <property type="component" value="Unassembled WGS sequence"/>
</dbReference>
<dbReference type="UniPathway" id="UPA00219"/>
<dbReference type="Pfam" id="PF08245">
    <property type="entry name" value="Mur_ligase_M"/>
    <property type="match status" value="1"/>
</dbReference>
<dbReference type="NCBIfam" id="NF001126">
    <property type="entry name" value="PRK00139.1-4"/>
    <property type="match status" value="1"/>
</dbReference>
<comment type="subcellular location">
    <subcellularLocation>
        <location evidence="11 12">Cytoplasm</location>
    </subcellularLocation>
</comment>
<dbReference type="GO" id="GO:0051301">
    <property type="term" value="P:cell division"/>
    <property type="evidence" value="ECO:0007669"/>
    <property type="project" value="UniProtKB-KW"/>
</dbReference>
<dbReference type="GO" id="GO:0000287">
    <property type="term" value="F:magnesium ion binding"/>
    <property type="evidence" value="ECO:0007669"/>
    <property type="project" value="UniProtKB-UniRule"/>
</dbReference>
<dbReference type="NCBIfam" id="TIGR01085">
    <property type="entry name" value="murE"/>
    <property type="match status" value="1"/>
</dbReference>
<dbReference type="InterPro" id="IPR018109">
    <property type="entry name" value="Folylpolyglutamate_synth_CS"/>
</dbReference>
<dbReference type="GO" id="GO:0004326">
    <property type="term" value="F:tetrahydrofolylpolyglutamate synthase activity"/>
    <property type="evidence" value="ECO:0007669"/>
    <property type="project" value="InterPro"/>
</dbReference>
<dbReference type="Pfam" id="PF02875">
    <property type="entry name" value="Mur_ligase_C"/>
    <property type="match status" value="1"/>
</dbReference>
<keyword evidence="7 11" id="KW-0133">Cell shape</keyword>
<keyword evidence="8 11" id="KW-0573">Peptidoglycan synthesis</keyword>
<feature type="binding site" evidence="11">
    <location>
        <begin position="115"/>
        <end position="121"/>
    </location>
    <ligand>
        <name>ATP</name>
        <dbReference type="ChEBI" id="CHEBI:30616"/>
    </ligand>
</feature>
<evidence type="ECO:0000256" key="3">
    <source>
        <dbReference type="ARBA" id="ARBA00022598"/>
    </source>
</evidence>
<comment type="caution">
    <text evidence="16">The sequence shown here is derived from an EMBL/GenBank/DDBJ whole genome shotgun (WGS) entry which is preliminary data.</text>
</comment>
<evidence type="ECO:0000256" key="12">
    <source>
        <dbReference type="RuleBase" id="RU004135"/>
    </source>
</evidence>
<keyword evidence="2 11" id="KW-0963">Cytoplasm</keyword>
<dbReference type="InterPro" id="IPR004101">
    <property type="entry name" value="Mur_ligase_C"/>
</dbReference>
<dbReference type="PANTHER" id="PTHR23135:SF4">
    <property type="entry name" value="UDP-N-ACETYLMURAMOYL-L-ALANYL-D-GLUTAMATE--2,6-DIAMINOPIMELATE LIGASE MURE HOMOLOG, CHLOROPLASTIC"/>
    <property type="match status" value="1"/>
</dbReference>
<keyword evidence="10 11" id="KW-0961">Cell wall biogenesis/degradation</keyword>
<accession>A0A2S8GJ05</accession>
<dbReference type="PROSITE" id="PS01011">
    <property type="entry name" value="FOLYLPOLYGLU_SYNT_1"/>
    <property type="match status" value="1"/>
</dbReference>
<dbReference type="EMBL" id="PUHZ01000020">
    <property type="protein sequence ID" value="PQO44340.1"/>
    <property type="molecule type" value="Genomic_DNA"/>
</dbReference>
<feature type="domain" description="Mur ligase central" evidence="15">
    <location>
        <begin position="113"/>
        <end position="312"/>
    </location>
</feature>
<evidence type="ECO:0000256" key="7">
    <source>
        <dbReference type="ARBA" id="ARBA00022960"/>
    </source>
</evidence>
<keyword evidence="11" id="KW-0460">Magnesium</keyword>
<dbReference type="PANTHER" id="PTHR23135">
    <property type="entry name" value="MUR LIGASE FAMILY MEMBER"/>
    <property type="match status" value="1"/>
</dbReference>
<dbReference type="GO" id="GO:0005524">
    <property type="term" value="F:ATP binding"/>
    <property type="evidence" value="ECO:0007669"/>
    <property type="project" value="UniProtKB-UniRule"/>
</dbReference>
<protein>
    <recommendedName>
        <fullName evidence="11">UDP-N-acetylmuramyl-tripeptide synthetase</fullName>
        <ecNumber evidence="11">6.3.2.-</ecNumber>
    </recommendedName>
    <alternativeName>
        <fullName evidence="11">UDP-MurNAc-tripeptide synthetase</fullName>
    </alternativeName>
</protein>
<dbReference type="GO" id="GO:0005737">
    <property type="term" value="C:cytoplasm"/>
    <property type="evidence" value="ECO:0007669"/>
    <property type="project" value="UniProtKB-SubCell"/>
</dbReference>